<dbReference type="EMBL" id="KP703797">
    <property type="protein sequence ID" value="ALP31806.1"/>
    <property type="molecule type" value="Genomic_DNA"/>
</dbReference>
<dbReference type="AlphaFoldDB" id="A0A161CI69"/>
<gene>
    <name evidence="2" type="primary">Mat-1-2-1</name>
</gene>
<feature type="region of interest" description="Disordered" evidence="1">
    <location>
        <begin position="1"/>
        <end position="35"/>
    </location>
</feature>
<proteinExistence type="predicted"/>
<evidence type="ECO:0000313" key="2">
    <source>
        <dbReference type="EMBL" id="ALP31806.1"/>
    </source>
</evidence>
<organism evidence="2">
    <name type="scientific">Colletotrichum siamense</name>
    <name type="common">Anthracnose fungus</name>
    <dbReference type="NCBI Taxonomy" id="690259"/>
    <lineage>
        <taxon>Eukaryota</taxon>
        <taxon>Fungi</taxon>
        <taxon>Dikarya</taxon>
        <taxon>Ascomycota</taxon>
        <taxon>Pezizomycotina</taxon>
        <taxon>Sordariomycetes</taxon>
        <taxon>Hypocreomycetidae</taxon>
        <taxon>Glomerellales</taxon>
        <taxon>Glomerellaceae</taxon>
        <taxon>Colletotrichum</taxon>
        <taxon>Colletotrichum gloeosporioides species complex</taxon>
    </lineage>
</organism>
<feature type="non-terminal residue" evidence="2">
    <location>
        <position position="1"/>
    </location>
</feature>
<reference evidence="2" key="1">
    <citation type="journal article" date="2016" name="BMC Evol. Biol.">
        <title>Species boundaries in plant pathogenic fungi: a Colletotrichum case study.</title>
        <authorList>
            <person name="Liu F."/>
            <person name="Wang M."/>
            <person name="Damm U."/>
            <person name="Crous P.W."/>
            <person name="Cai L."/>
        </authorList>
    </citation>
    <scope>NUCLEOTIDE SEQUENCE</scope>
    <source>
        <strain evidence="2">LC2966</strain>
    </source>
</reference>
<name>A0A161CI69_COLSI</name>
<feature type="non-terminal residue" evidence="2">
    <location>
        <position position="35"/>
    </location>
</feature>
<accession>A0A161CI69</accession>
<protein>
    <submittedName>
        <fullName evidence="2">Mating type protein 1-2-1</fullName>
    </submittedName>
</protein>
<evidence type="ECO:0000256" key="1">
    <source>
        <dbReference type="SAM" id="MobiDB-lite"/>
    </source>
</evidence>
<sequence length="35" mass="3970">LMMNADYRYTPRLPADKRRQGPSGQRMKASLAASM</sequence>